<evidence type="ECO:0000313" key="2">
    <source>
        <dbReference type="Proteomes" id="UP000789508"/>
    </source>
</evidence>
<organism evidence="1 2">
    <name type="scientific">Ambispora leptoticha</name>
    <dbReference type="NCBI Taxonomy" id="144679"/>
    <lineage>
        <taxon>Eukaryota</taxon>
        <taxon>Fungi</taxon>
        <taxon>Fungi incertae sedis</taxon>
        <taxon>Mucoromycota</taxon>
        <taxon>Glomeromycotina</taxon>
        <taxon>Glomeromycetes</taxon>
        <taxon>Archaeosporales</taxon>
        <taxon>Ambisporaceae</taxon>
        <taxon>Ambispora</taxon>
    </lineage>
</organism>
<protein>
    <submittedName>
        <fullName evidence="1">14637_t:CDS:1</fullName>
    </submittedName>
</protein>
<evidence type="ECO:0000313" key="1">
    <source>
        <dbReference type="EMBL" id="CAG8772127.1"/>
    </source>
</evidence>
<dbReference type="EMBL" id="CAJVPS010053125">
    <property type="protein sequence ID" value="CAG8772127.1"/>
    <property type="molecule type" value="Genomic_DNA"/>
</dbReference>
<name>A0A9N9JA57_9GLOM</name>
<accession>A0A9N9JA57</accession>
<dbReference type="AlphaFoldDB" id="A0A9N9JA57"/>
<gene>
    <name evidence="1" type="ORF">ALEPTO_LOCUS14199</name>
</gene>
<comment type="caution">
    <text evidence="1">The sequence shown here is derived from an EMBL/GenBank/DDBJ whole genome shotgun (WGS) entry which is preliminary data.</text>
</comment>
<sequence>ILNLQIYVVDDIVIRIVKSRMTMLSMRRPLEVKIDNAIEVFTIRKSTGRL</sequence>
<keyword evidence="2" id="KW-1185">Reference proteome</keyword>
<proteinExistence type="predicted"/>
<reference evidence="1" key="1">
    <citation type="submission" date="2021-06" db="EMBL/GenBank/DDBJ databases">
        <authorList>
            <person name="Kallberg Y."/>
            <person name="Tangrot J."/>
            <person name="Rosling A."/>
        </authorList>
    </citation>
    <scope>NUCLEOTIDE SEQUENCE</scope>
    <source>
        <strain evidence="1">FL130A</strain>
    </source>
</reference>
<feature type="non-terminal residue" evidence="1">
    <location>
        <position position="1"/>
    </location>
</feature>
<dbReference type="Proteomes" id="UP000789508">
    <property type="component" value="Unassembled WGS sequence"/>
</dbReference>